<dbReference type="SMART" id="SM00257">
    <property type="entry name" value="LysM"/>
    <property type="match status" value="1"/>
</dbReference>
<protein>
    <recommendedName>
        <fullName evidence="3">LysM domain-containing protein</fullName>
    </recommendedName>
</protein>
<evidence type="ECO:0000256" key="2">
    <source>
        <dbReference type="SAM" id="Phobius"/>
    </source>
</evidence>
<keyword evidence="2" id="KW-0812">Transmembrane</keyword>
<proteinExistence type="predicted"/>
<dbReference type="CDD" id="cd00118">
    <property type="entry name" value="LysM"/>
    <property type="match status" value="1"/>
</dbReference>
<accession>A0A150HBN0</accession>
<feature type="transmembrane region" description="Helical" evidence="2">
    <location>
        <begin position="6"/>
        <end position="25"/>
    </location>
</feature>
<feature type="transmembrane region" description="Helical" evidence="2">
    <location>
        <begin position="37"/>
        <end position="54"/>
    </location>
</feature>
<name>A0A150HBN0_9MICO</name>
<dbReference type="InterPro" id="IPR036779">
    <property type="entry name" value="LysM_dom_sf"/>
</dbReference>
<reference evidence="4 5" key="1">
    <citation type="submission" date="2016-01" db="EMBL/GenBank/DDBJ databases">
        <title>Use of Whole Genome Sequencing to ascertain that Brevibacterium massiliense (Roux, Raoult 2009) is a later heterotypic synonym of Brevibacterium ravenspurgense (Mages 2008).</title>
        <authorList>
            <person name="Bernier A.-M."/>
            <person name="Burdz T."/>
            <person name="Huynh C."/>
            <person name="Pachecho A.L."/>
            <person name="Wiebe D."/>
            <person name="Bonner C."/>
            <person name="Bernard K."/>
        </authorList>
    </citation>
    <scope>NUCLEOTIDE SEQUENCE [LARGE SCALE GENOMIC DNA]</scope>
    <source>
        <strain evidence="4 5">CCUG56047</strain>
    </source>
</reference>
<evidence type="ECO:0000256" key="1">
    <source>
        <dbReference type="SAM" id="MobiDB-lite"/>
    </source>
</evidence>
<evidence type="ECO:0000313" key="4">
    <source>
        <dbReference type="EMBL" id="KXZ59415.1"/>
    </source>
</evidence>
<dbReference type="PROSITE" id="PS51782">
    <property type="entry name" value="LYSM"/>
    <property type="match status" value="1"/>
</dbReference>
<evidence type="ECO:0000313" key="5">
    <source>
        <dbReference type="Proteomes" id="UP000243589"/>
    </source>
</evidence>
<dbReference type="Gene3D" id="3.10.350.10">
    <property type="entry name" value="LysM domain"/>
    <property type="match status" value="1"/>
</dbReference>
<comment type="caution">
    <text evidence="4">The sequence shown here is derived from an EMBL/GenBank/DDBJ whole genome shotgun (WGS) entry which is preliminary data.</text>
</comment>
<dbReference type="Pfam" id="PF01476">
    <property type="entry name" value="LysM"/>
    <property type="match status" value="1"/>
</dbReference>
<dbReference type="AlphaFoldDB" id="A0A150HBN0"/>
<feature type="transmembrane region" description="Helical" evidence="2">
    <location>
        <begin position="60"/>
        <end position="83"/>
    </location>
</feature>
<dbReference type="Proteomes" id="UP000243589">
    <property type="component" value="Unassembled WGS sequence"/>
</dbReference>
<keyword evidence="5" id="KW-1185">Reference proteome</keyword>
<dbReference type="InterPro" id="IPR018392">
    <property type="entry name" value="LysM"/>
</dbReference>
<organism evidence="4 5">
    <name type="scientific">Brevibacterium ravenspurgense</name>
    <dbReference type="NCBI Taxonomy" id="479117"/>
    <lineage>
        <taxon>Bacteria</taxon>
        <taxon>Bacillati</taxon>
        <taxon>Actinomycetota</taxon>
        <taxon>Actinomycetes</taxon>
        <taxon>Micrococcales</taxon>
        <taxon>Brevibacteriaceae</taxon>
        <taxon>Brevibacterium</taxon>
    </lineage>
</organism>
<keyword evidence="2" id="KW-1133">Transmembrane helix</keyword>
<feature type="compositionally biased region" description="Basic and acidic residues" evidence="1">
    <location>
        <begin position="171"/>
        <end position="207"/>
    </location>
</feature>
<keyword evidence="2" id="KW-0472">Membrane</keyword>
<dbReference type="PATRIC" id="fig|479117.4.peg.345"/>
<feature type="compositionally biased region" description="Pro residues" evidence="1">
    <location>
        <begin position="138"/>
        <end position="164"/>
    </location>
</feature>
<dbReference type="EMBL" id="LQQC01000004">
    <property type="protein sequence ID" value="KXZ59415.1"/>
    <property type="molecule type" value="Genomic_DNA"/>
</dbReference>
<gene>
    <name evidence="4" type="ORF">Bravens_00349</name>
</gene>
<feature type="region of interest" description="Disordered" evidence="1">
    <location>
        <begin position="248"/>
        <end position="268"/>
    </location>
</feature>
<evidence type="ECO:0000259" key="3">
    <source>
        <dbReference type="PROSITE" id="PS51782"/>
    </source>
</evidence>
<feature type="region of interest" description="Disordered" evidence="1">
    <location>
        <begin position="113"/>
        <end position="219"/>
    </location>
</feature>
<sequence>MKPTEIHVGASALHLLICAALLTAGPSFADRALNADIGAAVVVTALCAAALAGLRLQLSLVLIAAARVFDLIGVPGAVALATWARRIAPAALKASAASMTAVVLAAGTAHAAPAQNSPSQAEAAHGESTAPQTEGTQTPPPHWPTSPPGDTPYPEPSTAPPADPSWPTQKPEPKPPRTQTKEPKEQEPQPEQRKQDAHGKEAEHTAPKPESPQRVTVKKGDSIWKIAIAHPKPGQTTAERVSAISKANADTLGGNPDLIYPDTELELP</sequence>
<feature type="domain" description="LysM" evidence="3">
    <location>
        <begin position="213"/>
        <end position="267"/>
    </location>
</feature>
<dbReference type="RefSeq" id="WP_062019759.1">
    <property type="nucleotide sequence ID" value="NZ_LQQC01000004.1"/>
</dbReference>